<dbReference type="KEGG" id="tact:SG35_026260"/>
<keyword evidence="2" id="KW-1185">Reference proteome</keyword>
<name>A0AAE9YP93_9GAMM</name>
<gene>
    <name evidence="1" type="ORF">SG35_026260</name>
</gene>
<proteinExistence type="predicted"/>
<dbReference type="Proteomes" id="UP000032568">
    <property type="component" value="Chromosome"/>
</dbReference>
<sequence length="86" mass="9939">MNIFRKISSSIHRKLRPVESHAIWQQLNLAQKFAVRSLAECDYELCFIRTIGGNRLVVMICGENFATIDSEGEIDMHPDIKLRYSI</sequence>
<dbReference type="RefSeq" id="WP_053043074.1">
    <property type="nucleotide sequence ID" value="NZ_CP059735.1"/>
</dbReference>
<evidence type="ECO:0000313" key="1">
    <source>
        <dbReference type="EMBL" id="WDD98705.1"/>
    </source>
</evidence>
<protein>
    <submittedName>
        <fullName evidence="1">Uncharacterized protein</fullName>
    </submittedName>
</protein>
<reference evidence="1 2" key="1">
    <citation type="journal article" date="2015" name="Genome Announc.">
        <title>Draft Genome Sequences of Marine Isolates of Thalassomonas viridans and Thalassomonas actiniarum.</title>
        <authorList>
            <person name="Olonade I."/>
            <person name="van Zyl L.J."/>
            <person name="Trindade M."/>
        </authorList>
    </citation>
    <scope>NUCLEOTIDE SEQUENCE [LARGE SCALE GENOMIC DNA]</scope>
    <source>
        <strain evidence="1 2">A5K-106</strain>
    </source>
</reference>
<accession>A0AAE9YP93</accession>
<reference evidence="1 2" key="2">
    <citation type="journal article" date="2022" name="Mar. Drugs">
        <title>Bioassay-Guided Fractionation Leads to the Detection of Cholic Acid Generated by the Rare Thalassomonas sp.</title>
        <authorList>
            <person name="Pheiffer F."/>
            <person name="Schneider Y.K."/>
            <person name="Hansen E.H."/>
            <person name="Andersen J.H."/>
            <person name="Isaksson J."/>
            <person name="Busche T."/>
            <person name="R C."/>
            <person name="Kalinowski J."/>
            <person name="Zyl L.V."/>
            <person name="Trindade M."/>
        </authorList>
    </citation>
    <scope>NUCLEOTIDE SEQUENCE [LARGE SCALE GENOMIC DNA]</scope>
    <source>
        <strain evidence="1 2">A5K-106</strain>
    </source>
</reference>
<organism evidence="1 2">
    <name type="scientific">Thalassomonas actiniarum</name>
    <dbReference type="NCBI Taxonomy" id="485447"/>
    <lineage>
        <taxon>Bacteria</taxon>
        <taxon>Pseudomonadati</taxon>
        <taxon>Pseudomonadota</taxon>
        <taxon>Gammaproteobacteria</taxon>
        <taxon>Alteromonadales</taxon>
        <taxon>Colwelliaceae</taxon>
        <taxon>Thalassomonas</taxon>
    </lineage>
</organism>
<dbReference type="EMBL" id="CP059735">
    <property type="protein sequence ID" value="WDD98705.1"/>
    <property type="molecule type" value="Genomic_DNA"/>
</dbReference>
<dbReference type="AlphaFoldDB" id="A0AAE9YP93"/>
<evidence type="ECO:0000313" key="2">
    <source>
        <dbReference type="Proteomes" id="UP000032568"/>
    </source>
</evidence>